<dbReference type="GO" id="GO:0015030">
    <property type="term" value="C:Cajal body"/>
    <property type="evidence" value="ECO:0007669"/>
    <property type="project" value="TreeGrafter"/>
</dbReference>
<evidence type="ECO:0000313" key="3">
    <source>
        <dbReference type="Proteomes" id="UP000076858"/>
    </source>
</evidence>
<dbReference type="InterPro" id="IPR012337">
    <property type="entry name" value="RNaseH-like_sf"/>
</dbReference>
<dbReference type="SUPFAM" id="SSF53098">
    <property type="entry name" value="Ribonuclease H-like"/>
    <property type="match status" value="1"/>
</dbReference>
<proteinExistence type="inferred from homology"/>
<gene>
    <name evidence="2" type="ORF">APZ42_013719</name>
</gene>
<name>A0A162QKB5_9CRUS</name>
<accession>A0A162QKB5</accession>
<dbReference type="Proteomes" id="UP000076858">
    <property type="component" value="Unassembled WGS sequence"/>
</dbReference>
<dbReference type="PANTHER" id="PTHR15092">
    <property type="entry name" value="POLY A -SPECIFIC RIBONUCLEASE/TARGET OF EGR1, MEMBER 1"/>
    <property type="match status" value="1"/>
</dbReference>
<dbReference type="InterPro" id="IPR051181">
    <property type="entry name" value="CAF1_poly(A)_ribonucleases"/>
</dbReference>
<dbReference type="AlphaFoldDB" id="A0A162QKB5"/>
<sequence>MALCAEDFLVEPSALQFLVTHGFDFNKQYSQGVPYNRGNDTSMV</sequence>
<dbReference type="InterPro" id="IPR006941">
    <property type="entry name" value="RNase_CAF1"/>
</dbReference>
<reference evidence="2 3" key="1">
    <citation type="submission" date="2016-03" db="EMBL/GenBank/DDBJ databases">
        <title>EvidentialGene: Evidence-directed Construction of Genes on Genomes.</title>
        <authorList>
            <person name="Gilbert D.G."/>
            <person name="Choi J.-H."/>
            <person name="Mockaitis K."/>
            <person name="Colbourne J."/>
            <person name="Pfrender M."/>
        </authorList>
    </citation>
    <scope>NUCLEOTIDE SEQUENCE [LARGE SCALE GENOMIC DNA]</scope>
    <source>
        <strain evidence="2 3">Xinb3</strain>
        <tissue evidence="2">Complete organism</tissue>
    </source>
</reference>
<dbReference type="Gene3D" id="3.30.420.10">
    <property type="entry name" value="Ribonuclease H-like superfamily/Ribonuclease H"/>
    <property type="match status" value="1"/>
</dbReference>
<dbReference type="Pfam" id="PF04857">
    <property type="entry name" value="CAF1"/>
    <property type="match status" value="1"/>
</dbReference>
<dbReference type="PANTHER" id="PTHR15092:SF37">
    <property type="entry name" value="TARGET OF EGR1 PROTEIN 1"/>
    <property type="match status" value="1"/>
</dbReference>
<dbReference type="EMBL" id="LRGB01000316">
    <property type="protein sequence ID" value="KZS19754.1"/>
    <property type="molecule type" value="Genomic_DNA"/>
</dbReference>
<dbReference type="InterPro" id="IPR036397">
    <property type="entry name" value="RNaseH_sf"/>
</dbReference>
<organism evidence="2 3">
    <name type="scientific">Daphnia magna</name>
    <dbReference type="NCBI Taxonomy" id="35525"/>
    <lineage>
        <taxon>Eukaryota</taxon>
        <taxon>Metazoa</taxon>
        <taxon>Ecdysozoa</taxon>
        <taxon>Arthropoda</taxon>
        <taxon>Crustacea</taxon>
        <taxon>Branchiopoda</taxon>
        <taxon>Diplostraca</taxon>
        <taxon>Cladocera</taxon>
        <taxon>Anomopoda</taxon>
        <taxon>Daphniidae</taxon>
        <taxon>Daphnia</taxon>
    </lineage>
</organism>
<evidence type="ECO:0000313" key="2">
    <source>
        <dbReference type="EMBL" id="KZS19754.1"/>
    </source>
</evidence>
<dbReference type="OrthoDB" id="414075at2759"/>
<comment type="similarity">
    <text evidence="1">Belongs to the CAF1 family.</text>
</comment>
<dbReference type="GO" id="GO:0017069">
    <property type="term" value="F:snRNA binding"/>
    <property type="evidence" value="ECO:0007669"/>
    <property type="project" value="TreeGrafter"/>
</dbReference>
<dbReference type="GO" id="GO:0000175">
    <property type="term" value="F:3'-5'-RNA exonuclease activity"/>
    <property type="evidence" value="ECO:0007669"/>
    <property type="project" value="TreeGrafter"/>
</dbReference>
<dbReference type="STRING" id="35525.A0A162QKB5"/>
<comment type="caution">
    <text evidence="2">The sequence shown here is derived from an EMBL/GenBank/DDBJ whole genome shotgun (WGS) entry which is preliminary data.</text>
</comment>
<protein>
    <submittedName>
        <fullName evidence="2">Uncharacterized protein</fullName>
    </submittedName>
</protein>
<dbReference type="GO" id="GO:0034472">
    <property type="term" value="P:snRNA 3'-end processing"/>
    <property type="evidence" value="ECO:0007669"/>
    <property type="project" value="TreeGrafter"/>
</dbReference>
<keyword evidence="3" id="KW-1185">Reference proteome</keyword>
<evidence type="ECO:0000256" key="1">
    <source>
        <dbReference type="ARBA" id="ARBA00008372"/>
    </source>
</evidence>